<reference evidence="1 2" key="1">
    <citation type="submission" date="2019-01" db="EMBL/GenBank/DDBJ databases">
        <authorList>
            <person name="Chen W.-M."/>
        </authorList>
    </citation>
    <scope>NUCLEOTIDE SEQUENCE [LARGE SCALE GENOMIC DNA]</scope>
    <source>
        <strain evidence="1 2">CCP-7</strain>
    </source>
</reference>
<dbReference type="AlphaFoldDB" id="A0A437M9Y4"/>
<comment type="caution">
    <text evidence="1">The sequence shown here is derived from an EMBL/GenBank/DDBJ whole genome shotgun (WGS) entry which is preliminary data.</text>
</comment>
<evidence type="ECO:0000313" key="1">
    <source>
        <dbReference type="EMBL" id="RVT94450.1"/>
    </source>
</evidence>
<proteinExistence type="predicted"/>
<evidence type="ECO:0008006" key="3">
    <source>
        <dbReference type="Google" id="ProtNLM"/>
    </source>
</evidence>
<dbReference type="InterPro" id="IPR011008">
    <property type="entry name" value="Dimeric_a/b-barrel"/>
</dbReference>
<accession>A0A437M9Y4</accession>
<dbReference type="OrthoDB" id="3034735at2"/>
<keyword evidence="2" id="KW-1185">Reference proteome</keyword>
<name>A0A437M9Y4_9SPHN</name>
<dbReference type="EMBL" id="SACN01000001">
    <property type="protein sequence ID" value="RVT94450.1"/>
    <property type="molecule type" value="Genomic_DNA"/>
</dbReference>
<dbReference type="Proteomes" id="UP000282971">
    <property type="component" value="Unassembled WGS sequence"/>
</dbReference>
<evidence type="ECO:0000313" key="2">
    <source>
        <dbReference type="Proteomes" id="UP000282971"/>
    </source>
</evidence>
<dbReference type="RefSeq" id="WP_127743964.1">
    <property type="nucleotide sequence ID" value="NZ_SACN01000001.1"/>
</dbReference>
<gene>
    <name evidence="1" type="ORF">EOD43_11620</name>
</gene>
<organism evidence="1 2">
    <name type="scientific">Sphingomonas crocodyli</name>
    <dbReference type="NCBI Taxonomy" id="1979270"/>
    <lineage>
        <taxon>Bacteria</taxon>
        <taxon>Pseudomonadati</taxon>
        <taxon>Pseudomonadota</taxon>
        <taxon>Alphaproteobacteria</taxon>
        <taxon>Sphingomonadales</taxon>
        <taxon>Sphingomonadaceae</taxon>
        <taxon>Sphingomonas</taxon>
    </lineage>
</organism>
<sequence>MAKYQLLVVTNPVEGREDEYNDWYDNQHLADVIAMDGYTAAKRYTVTALMGDKPAGTYAAVYEMETEDPITAFESLGKAMDAGTMYISDAMDPVRLSVSLLTPIG</sequence>
<dbReference type="SUPFAM" id="SSF54909">
    <property type="entry name" value="Dimeric alpha+beta barrel"/>
    <property type="match status" value="1"/>
</dbReference>
<protein>
    <recommendedName>
        <fullName evidence="3">DUF4286 family protein</fullName>
    </recommendedName>
</protein>